<keyword evidence="2" id="KW-1185">Reference proteome</keyword>
<gene>
    <name evidence="1" type="ORF">C1H46_000076</name>
</gene>
<name>A0A540NT24_MALBA</name>
<dbReference type="Proteomes" id="UP000315295">
    <property type="component" value="Unassembled WGS sequence"/>
</dbReference>
<sequence length="127" mass="14407">MVLWLLVAQNWTTHSHSHTPLPLTSLSPPSLGFLAISVQPVRTTLKTLSNFTDRGCDRCFWTSCKLRSRIVVMVGREKPEKTIMSDLSIVHTLVISKFLEDFKLLVSFRTSSRNSEKKNEVNWTSGS</sequence>
<evidence type="ECO:0000313" key="1">
    <source>
        <dbReference type="EMBL" id="TQE14157.1"/>
    </source>
</evidence>
<accession>A0A540NT24</accession>
<dbReference type="EMBL" id="VIEB01000005">
    <property type="protein sequence ID" value="TQE14157.1"/>
    <property type="molecule type" value="Genomic_DNA"/>
</dbReference>
<comment type="caution">
    <text evidence="1">The sequence shown here is derived from an EMBL/GenBank/DDBJ whole genome shotgun (WGS) entry which is preliminary data.</text>
</comment>
<dbReference type="AlphaFoldDB" id="A0A540NT24"/>
<organism evidence="1 2">
    <name type="scientific">Malus baccata</name>
    <name type="common">Siberian crab apple</name>
    <name type="synonym">Pyrus baccata</name>
    <dbReference type="NCBI Taxonomy" id="106549"/>
    <lineage>
        <taxon>Eukaryota</taxon>
        <taxon>Viridiplantae</taxon>
        <taxon>Streptophyta</taxon>
        <taxon>Embryophyta</taxon>
        <taxon>Tracheophyta</taxon>
        <taxon>Spermatophyta</taxon>
        <taxon>Magnoliopsida</taxon>
        <taxon>eudicotyledons</taxon>
        <taxon>Gunneridae</taxon>
        <taxon>Pentapetalae</taxon>
        <taxon>rosids</taxon>
        <taxon>fabids</taxon>
        <taxon>Rosales</taxon>
        <taxon>Rosaceae</taxon>
        <taxon>Amygdaloideae</taxon>
        <taxon>Maleae</taxon>
        <taxon>Malus</taxon>
    </lineage>
</organism>
<reference evidence="1 2" key="1">
    <citation type="journal article" date="2019" name="G3 (Bethesda)">
        <title>Sequencing of a Wild Apple (Malus baccata) Genome Unravels the Differences Between Cultivated and Wild Apple Species Regarding Disease Resistance and Cold Tolerance.</title>
        <authorList>
            <person name="Chen X."/>
        </authorList>
    </citation>
    <scope>NUCLEOTIDE SEQUENCE [LARGE SCALE GENOMIC DNA]</scope>
    <source>
        <strain evidence="2">cv. Shandingzi</strain>
        <tissue evidence="1">Leaves</tissue>
    </source>
</reference>
<evidence type="ECO:0000313" key="2">
    <source>
        <dbReference type="Proteomes" id="UP000315295"/>
    </source>
</evidence>
<protein>
    <submittedName>
        <fullName evidence="1">Uncharacterized protein</fullName>
    </submittedName>
</protein>
<proteinExistence type="predicted"/>